<dbReference type="HOGENOM" id="CLU_1992590_0_0_1"/>
<proteinExistence type="predicted"/>
<dbReference type="Proteomes" id="UP000003163">
    <property type="component" value="Unassembled WGS sequence"/>
</dbReference>
<comment type="caution">
    <text evidence="2">The sequence shown here is derived from an EMBL/GenBank/DDBJ whole genome shotgun (WGS) entry which is preliminary data.</text>
</comment>
<name>J9DB80_EDHAE</name>
<evidence type="ECO:0000313" key="2">
    <source>
        <dbReference type="EMBL" id="EJW04749.1"/>
    </source>
</evidence>
<dbReference type="InterPro" id="IPR012340">
    <property type="entry name" value="NA-bd_OB-fold"/>
</dbReference>
<dbReference type="EMBL" id="AFBI03000014">
    <property type="protein sequence ID" value="EJW04749.1"/>
    <property type="molecule type" value="Genomic_DNA"/>
</dbReference>
<dbReference type="InParanoid" id="J9DB80"/>
<dbReference type="VEuPathDB" id="MicrosporidiaDB:EDEG_01039"/>
<evidence type="ECO:0000313" key="3">
    <source>
        <dbReference type="Proteomes" id="UP000003163"/>
    </source>
</evidence>
<keyword evidence="1" id="KW-0175">Coiled coil</keyword>
<accession>J9DB80</accession>
<organism evidence="2 3">
    <name type="scientific">Edhazardia aedis (strain USNM 41457)</name>
    <name type="common">Microsporidian parasite</name>
    <dbReference type="NCBI Taxonomy" id="1003232"/>
    <lineage>
        <taxon>Eukaryota</taxon>
        <taxon>Fungi</taxon>
        <taxon>Fungi incertae sedis</taxon>
        <taxon>Microsporidia</taxon>
        <taxon>Edhazardia</taxon>
    </lineage>
</organism>
<feature type="coiled-coil region" evidence="1">
    <location>
        <begin position="21"/>
        <end position="48"/>
    </location>
</feature>
<evidence type="ECO:0000256" key="1">
    <source>
        <dbReference type="SAM" id="Coils"/>
    </source>
</evidence>
<reference evidence="2 3" key="1">
    <citation type="submission" date="2011-08" db="EMBL/GenBank/DDBJ databases">
        <authorList>
            <person name="Liu Z.J."/>
            <person name="Shi F.L."/>
            <person name="Lu J.Q."/>
            <person name="Li M."/>
            <person name="Wang Z.L."/>
        </authorList>
    </citation>
    <scope>NUCLEOTIDE SEQUENCE [LARGE SCALE GENOMIC DNA]</scope>
    <source>
        <strain evidence="2 3">USNM 41457</strain>
    </source>
</reference>
<reference evidence="3" key="2">
    <citation type="submission" date="2015-07" db="EMBL/GenBank/DDBJ databases">
        <title>Contrasting host-pathogen interactions and genome evolution in two generalist and specialist microsporidian pathogens of mosquitoes.</title>
        <authorList>
            <consortium name="The Broad Institute Genomics Platform"/>
            <consortium name="The Broad Institute Genome Sequencing Center for Infectious Disease"/>
            <person name="Cuomo C.A."/>
            <person name="Sanscrainte N.D."/>
            <person name="Goldberg J.M."/>
            <person name="Heiman D."/>
            <person name="Young S."/>
            <person name="Zeng Q."/>
            <person name="Becnel J.J."/>
            <person name="Birren B.W."/>
        </authorList>
    </citation>
    <scope>NUCLEOTIDE SEQUENCE [LARGE SCALE GENOMIC DNA]</scope>
    <source>
        <strain evidence="3">USNM 41457</strain>
    </source>
</reference>
<dbReference type="OrthoDB" id="1664597at2759"/>
<keyword evidence="3" id="KW-1185">Reference proteome</keyword>
<protein>
    <submittedName>
        <fullName evidence="2">Uncharacterized protein</fullName>
    </submittedName>
</protein>
<dbReference type="AlphaFoldDB" id="J9DB80"/>
<dbReference type="STRING" id="1003232.J9DB80"/>
<dbReference type="Gene3D" id="2.40.50.140">
    <property type="entry name" value="Nucleic acid-binding proteins"/>
    <property type="match status" value="1"/>
</dbReference>
<gene>
    <name evidence="2" type="ORF">EDEG_01039</name>
</gene>
<sequence length="125" mass="14065">MGRSVTRQEALETLLQSLNNHATAYEGLKAARQELSALEKQFIKTETHALALQTVGQTIGEILKQLTPEKFIIKSSAGPRYVVGIRKQAQEMINALKKKQQIFQCGRIKSDIRHNNTDNHAYFTA</sequence>